<evidence type="ECO:0000259" key="1">
    <source>
        <dbReference type="Pfam" id="PF10006"/>
    </source>
</evidence>
<dbReference type="SUPFAM" id="SSF64307">
    <property type="entry name" value="SirA-like"/>
    <property type="match status" value="1"/>
</dbReference>
<protein>
    <recommendedName>
        <fullName evidence="1">DUF2249 domain-containing protein</fullName>
    </recommendedName>
</protein>
<evidence type="ECO:0000313" key="2">
    <source>
        <dbReference type="EMBL" id="SFV53693.1"/>
    </source>
</evidence>
<sequence>MKKIFLDARELEHPKPLEEAIVALRELDDDSYFYMIHRKNPIPLLSLAEGQGLNLLSHEESDGLWHIIISKNNQLDLNSLIEKI</sequence>
<name>A0A1W1BJK9_9ZZZZ</name>
<proteinExistence type="predicted"/>
<organism evidence="2">
    <name type="scientific">hydrothermal vent metagenome</name>
    <dbReference type="NCBI Taxonomy" id="652676"/>
    <lineage>
        <taxon>unclassified sequences</taxon>
        <taxon>metagenomes</taxon>
        <taxon>ecological metagenomes</taxon>
    </lineage>
</organism>
<gene>
    <name evidence="2" type="ORF">MNB_SV-6-53</name>
</gene>
<dbReference type="Gene3D" id="3.30.110.40">
    <property type="entry name" value="TusA-like domain"/>
    <property type="match status" value="1"/>
</dbReference>
<dbReference type="InterPro" id="IPR036868">
    <property type="entry name" value="TusA-like_sf"/>
</dbReference>
<dbReference type="InterPro" id="IPR018720">
    <property type="entry name" value="DUF2249"/>
</dbReference>
<dbReference type="Pfam" id="PF10006">
    <property type="entry name" value="DUF2249"/>
    <property type="match status" value="1"/>
</dbReference>
<dbReference type="AlphaFoldDB" id="A0A1W1BJK9"/>
<dbReference type="EMBL" id="FPHC01000031">
    <property type="protein sequence ID" value="SFV53693.1"/>
    <property type="molecule type" value="Genomic_DNA"/>
</dbReference>
<feature type="domain" description="DUF2249" evidence="1">
    <location>
        <begin position="6"/>
        <end position="71"/>
    </location>
</feature>
<reference evidence="2" key="1">
    <citation type="submission" date="2016-10" db="EMBL/GenBank/DDBJ databases">
        <authorList>
            <person name="de Groot N.N."/>
        </authorList>
    </citation>
    <scope>NUCLEOTIDE SEQUENCE</scope>
</reference>
<accession>A0A1W1BJK9</accession>